<organism evidence="13 14">
    <name type="scientific">Geomonas terrae</name>
    <dbReference type="NCBI Taxonomy" id="2562681"/>
    <lineage>
        <taxon>Bacteria</taxon>
        <taxon>Pseudomonadati</taxon>
        <taxon>Thermodesulfobacteriota</taxon>
        <taxon>Desulfuromonadia</taxon>
        <taxon>Geobacterales</taxon>
        <taxon>Geobacteraceae</taxon>
        <taxon>Geomonas</taxon>
    </lineage>
</organism>
<dbReference type="GO" id="GO:0007165">
    <property type="term" value="P:signal transduction"/>
    <property type="evidence" value="ECO:0007669"/>
    <property type="project" value="UniProtKB-KW"/>
</dbReference>
<comment type="caution">
    <text evidence="13">The sequence shown here is derived from an EMBL/GenBank/DDBJ whole genome shotgun (WGS) entry which is preliminary data.</text>
</comment>
<evidence type="ECO:0000259" key="12">
    <source>
        <dbReference type="PROSITE" id="PS50885"/>
    </source>
</evidence>
<evidence type="ECO:0000256" key="2">
    <source>
        <dbReference type="ARBA" id="ARBA00022475"/>
    </source>
</evidence>
<evidence type="ECO:0000256" key="8">
    <source>
        <dbReference type="ARBA" id="ARBA00029447"/>
    </source>
</evidence>
<dbReference type="PRINTS" id="PR00260">
    <property type="entry name" value="CHEMTRNSDUCR"/>
</dbReference>
<name>A0A4V3NZ94_9BACT</name>
<dbReference type="CDD" id="cd06225">
    <property type="entry name" value="HAMP"/>
    <property type="match status" value="1"/>
</dbReference>
<dbReference type="SUPFAM" id="SSF58104">
    <property type="entry name" value="Methyl-accepting chemotaxis protein (MCP) signaling domain"/>
    <property type="match status" value="1"/>
</dbReference>
<keyword evidence="3" id="KW-0145">Chemotaxis</keyword>
<dbReference type="InterPro" id="IPR033479">
    <property type="entry name" value="dCache_1"/>
</dbReference>
<dbReference type="GO" id="GO:0005886">
    <property type="term" value="C:plasma membrane"/>
    <property type="evidence" value="ECO:0007669"/>
    <property type="project" value="UniProtKB-SubCell"/>
</dbReference>
<dbReference type="FunFam" id="1.10.287.950:FF:000001">
    <property type="entry name" value="Methyl-accepting chemotaxis sensory transducer"/>
    <property type="match status" value="1"/>
</dbReference>
<keyword evidence="5 10" id="KW-1133">Transmembrane helix</keyword>
<feature type="domain" description="HAMP" evidence="12">
    <location>
        <begin position="300"/>
        <end position="355"/>
    </location>
</feature>
<evidence type="ECO:0000259" key="11">
    <source>
        <dbReference type="PROSITE" id="PS50111"/>
    </source>
</evidence>
<keyword evidence="4 10" id="KW-0812">Transmembrane</keyword>
<dbReference type="SMART" id="SM00304">
    <property type="entry name" value="HAMP"/>
    <property type="match status" value="2"/>
</dbReference>
<dbReference type="Gene3D" id="1.10.287.950">
    <property type="entry name" value="Methyl-accepting chemotaxis protein"/>
    <property type="match status" value="1"/>
</dbReference>
<feature type="domain" description="Methyl-accepting transducer" evidence="11">
    <location>
        <begin position="360"/>
        <end position="596"/>
    </location>
</feature>
<evidence type="ECO:0000256" key="6">
    <source>
        <dbReference type="ARBA" id="ARBA00023136"/>
    </source>
</evidence>
<dbReference type="CDD" id="cd12912">
    <property type="entry name" value="PDC2_MCP_like"/>
    <property type="match status" value="1"/>
</dbReference>
<accession>A0A4V3NZ94</accession>
<dbReference type="RefSeq" id="WP_135872073.1">
    <property type="nucleotide sequence ID" value="NZ_SRSC01000004.1"/>
</dbReference>
<dbReference type="EMBL" id="SRSC01000004">
    <property type="protein sequence ID" value="TGU70762.1"/>
    <property type="molecule type" value="Genomic_DNA"/>
</dbReference>
<evidence type="ECO:0000313" key="14">
    <source>
        <dbReference type="Proteomes" id="UP000306416"/>
    </source>
</evidence>
<dbReference type="InterPro" id="IPR003660">
    <property type="entry name" value="HAMP_dom"/>
</dbReference>
<dbReference type="SUPFAM" id="SSF103190">
    <property type="entry name" value="Sensory domain-like"/>
    <property type="match status" value="1"/>
</dbReference>
<dbReference type="Pfam" id="PF02743">
    <property type="entry name" value="dCache_1"/>
    <property type="match status" value="1"/>
</dbReference>
<dbReference type="GO" id="GO:0006935">
    <property type="term" value="P:chemotaxis"/>
    <property type="evidence" value="ECO:0007669"/>
    <property type="project" value="UniProtKB-KW"/>
</dbReference>
<dbReference type="PANTHER" id="PTHR32089:SF112">
    <property type="entry name" value="LYSOZYME-LIKE PROTEIN-RELATED"/>
    <property type="match status" value="1"/>
</dbReference>
<dbReference type="CDD" id="cd12913">
    <property type="entry name" value="PDC1_MCP_like"/>
    <property type="match status" value="1"/>
</dbReference>
<evidence type="ECO:0000256" key="7">
    <source>
        <dbReference type="ARBA" id="ARBA00023224"/>
    </source>
</evidence>
<comment type="similarity">
    <text evidence="8">Belongs to the methyl-accepting chemotaxis (MCP) protein family.</text>
</comment>
<evidence type="ECO:0000256" key="9">
    <source>
        <dbReference type="PROSITE-ProRule" id="PRU00284"/>
    </source>
</evidence>
<keyword evidence="6 10" id="KW-0472">Membrane</keyword>
<gene>
    <name evidence="13" type="ORF">E4633_17360</name>
</gene>
<keyword evidence="2" id="KW-1003">Cell membrane</keyword>
<dbReference type="PROSITE" id="PS50885">
    <property type="entry name" value="HAMP"/>
    <property type="match status" value="1"/>
</dbReference>
<sequence length="632" mass="66420">MNLRSKVNVTVVIMFAVALIALIVAATSSTRKIMGGMISSSQLALANDNAASVNAWLLSKEAIIAAGAKDLTKEQGQSREQIMKLVQLLAGAGGFSTVYPGYENGTFVSSDGWVPDAGWDHRKRPWYEKAKSEMKVSQTEPYVDAQTGKTIISFIAPITAGGAFTGVLSSDIMLDDVVKQVLNVKVGGSGYAFVIDKTGKILIHPKKDLVLKKKFQELATGLGDLSAKLAAAPSGTLEYSTDGEEKIATYAKIPAADWYLCVTTAKSEAFAPVNKQVTTLVVLGAIFLVGGITLIFFVLRRLLSPLGILCHRVSDLAEGEGDLTKRVDVGSRNDEIGLLADKLNTFVEHMGGIIGQIADASRALASESNALTATSMSISVGAESVAGQTATVATASEEMAATAADIANNCHHAADSAQRAADTTQDGFKVVKSTVNGIRQRGELTRDNAQAISSLGERSEQIGAIVATIEDIADQTNLLALNAAIEAARAGEQGRGFAVVADEVRALAERTTRATKEIGTMIRAIQQETKSAIASMEEGVRGTDQGIQEAAQLEGALASILEQVNEVTTQVNQIATAAEEQGATTGEITNNIQQVTAVVQETASGAQDSAQSASRLSELSAELQMIVGKFKL</sequence>
<dbReference type="CDD" id="cd11386">
    <property type="entry name" value="MCP_signal"/>
    <property type="match status" value="1"/>
</dbReference>
<dbReference type="InterPro" id="IPR004090">
    <property type="entry name" value="Chemotax_Me-accpt_rcpt"/>
</dbReference>
<evidence type="ECO:0000313" key="13">
    <source>
        <dbReference type="EMBL" id="TGU70762.1"/>
    </source>
</evidence>
<dbReference type="GO" id="GO:0004888">
    <property type="term" value="F:transmembrane signaling receptor activity"/>
    <property type="evidence" value="ECO:0007669"/>
    <property type="project" value="InterPro"/>
</dbReference>
<dbReference type="InterPro" id="IPR004089">
    <property type="entry name" value="MCPsignal_dom"/>
</dbReference>
<dbReference type="AlphaFoldDB" id="A0A4V3NZ94"/>
<dbReference type="PROSITE" id="PS50111">
    <property type="entry name" value="CHEMOTAXIS_TRANSDUC_2"/>
    <property type="match status" value="1"/>
</dbReference>
<proteinExistence type="inferred from homology"/>
<evidence type="ECO:0000256" key="4">
    <source>
        <dbReference type="ARBA" id="ARBA00022692"/>
    </source>
</evidence>
<evidence type="ECO:0000256" key="3">
    <source>
        <dbReference type="ARBA" id="ARBA00022500"/>
    </source>
</evidence>
<comment type="subcellular location">
    <subcellularLocation>
        <location evidence="1">Cell membrane</location>
        <topology evidence="1">Multi-pass membrane protein</topology>
    </subcellularLocation>
</comment>
<dbReference type="SMART" id="SM00283">
    <property type="entry name" value="MA"/>
    <property type="match status" value="1"/>
</dbReference>
<keyword evidence="7 9" id="KW-0807">Transducer</keyword>
<dbReference type="PANTHER" id="PTHR32089">
    <property type="entry name" value="METHYL-ACCEPTING CHEMOTAXIS PROTEIN MCPB"/>
    <property type="match status" value="1"/>
</dbReference>
<evidence type="ECO:0000256" key="1">
    <source>
        <dbReference type="ARBA" id="ARBA00004651"/>
    </source>
</evidence>
<feature type="transmembrane region" description="Helical" evidence="10">
    <location>
        <begin position="277"/>
        <end position="299"/>
    </location>
</feature>
<dbReference type="Pfam" id="PF00015">
    <property type="entry name" value="MCPsignal"/>
    <property type="match status" value="1"/>
</dbReference>
<dbReference type="Gene3D" id="3.30.450.20">
    <property type="entry name" value="PAS domain"/>
    <property type="match status" value="2"/>
</dbReference>
<keyword evidence="14" id="KW-1185">Reference proteome</keyword>
<evidence type="ECO:0000256" key="5">
    <source>
        <dbReference type="ARBA" id="ARBA00022989"/>
    </source>
</evidence>
<reference evidence="13 14" key="1">
    <citation type="submission" date="2019-04" db="EMBL/GenBank/DDBJ databases">
        <title>Geobacter oryzae sp. nov., ferric-reducing bacteria isolated from paddy soil.</title>
        <authorList>
            <person name="Xu Z."/>
            <person name="Masuda Y."/>
            <person name="Itoh H."/>
            <person name="Senoo K."/>
        </authorList>
    </citation>
    <scope>NUCLEOTIDE SEQUENCE [LARGE SCALE GENOMIC DNA]</scope>
    <source>
        <strain evidence="13 14">Red111</strain>
    </source>
</reference>
<dbReference type="Pfam" id="PF00672">
    <property type="entry name" value="HAMP"/>
    <property type="match status" value="1"/>
</dbReference>
<evidence type="ECO:0000256" key="10">
    <source>
        <dbReference type="SAM" id="Phobius"/>
    </source>
</evidence>
<dbReference type="Proteomes" id="UP000306416">
    <property type="component" value="Unassembled WGS sequence"/>
</dbReference>
<dbReference type="InterPro" id="IPR029151">
    <property type="entry name" value="Sensor-like_sf"/>
</dbReference>
<protein>
    <submittedName>
        <fullName evidence="13">Methyl-accepting chemotaxis protein</fullName>
    </submittedName>
</protein>